<comment type="pathway">
    <text evidence="1">Protein modification; protein ubiquitination.</text>
</comment>
<organism evidence="3 4">
    <name type="scientific">Amphibalanus amphitrite</name>
    <name type="common">Striped barnacle</name>
    <name type="synonym">Balanus amphitrite</name>
    <dbReference type="NCBI Taxonomy" id="1232801"/>
    <lineage>
        <taxon>Eukaryota</taxon>
        <taxon>Metazoa</taxon>
        <taxon>Ecdysozoa</taxon>
        <taxon>Arthropoda</taxon>
        <taxon>Crustacea</taxon>
        <taxon>Multicrustacea</taxon>
        <taxon>Cirripedia</taxon>
        <taxon>Thoracica</taxon>
        <taxon>Thoracicalcarea</taxon>
        <taxon>Balanomorpha</taxon>
        <taxon>Balanoidea</taxon>
        <taxon>Balanidae</taxon>
        <taxon>Amphibalaninae</taxon>
        <taxon>Amphibalanus</taxon>
    </lineage>
</organism>
<dbReference type="GO" id="GO:0008270">
    <property type="term" value="F:zinc ion binding"/>
    <property type="evidence" value="ECO:0007669"/>
    <property type="project" value="UniProtKB-UniRule"/>
</dbReference>
<dbReference type="SUPFAM" id="SSF57850">
    <property type="entry name" value="RING/U-box"/>
    <property type="match status" value="1"/>
</dbReference>
<evidence type="ECO:0000313" key="4">
    <source>
        <dbReference type="Proteomes" id="UP000440578"/>
    </source>
</evidence>
<dbReference type="GO" id="GO:0061630">
    <property type="term" value="F:ubiquitin protein ligase activity"/>
    <property type="evidence" value="ECO:0007669"/>
    <property type="project" value="UniProtKB-UniRule"/>
</dbReference>
<comment type="similarity">
    <text evidence="1">Belongs to the E3 ubiquitin-protein ligase UBR1-like family.</text>
</comment>
<dbReference type="InterPro" id="IPR039164">
    <property type="entry name" value="UBR1-like"/>
</dbReference>
<sequence>MRWAVADGEAVVQAWCHEFLSLAQHSQSTGARAGPPAALVSAAAAPTAPRFYHRRQCTRCGLMPKDPTVCLLCGTLVCLRGQCCKVGTQNEAVAHSVDCGSGTCIFLAVNSSTVIVIRGRRACLWGSVYLDSFGEEDRELKRGRPLFLCEERYRLLQNLWLSHAFDNTRRRWIWHKEML</sequence>
<comment type="function">
    <text evidence="1">Ubiquitin ligase protein which is a component of the N-end rule pathway. Recognizes and binds to proteins bearing specific N-terminal residues that are destabilizing according to the N-end rule, leading to their ubiquitination and subsequent degradation.</text>
</comment>
<evidence type="ECO:0000259" key="2">
    <source>
        <dbReference type="Pfam" id="PF18995"/>
    </source>
</evidence>
<dbReference type="GO" id="GO:0000151">
    <property type="term" value="C:ubiquitin ligase complex"/>
    <property type="evidence" value="ECO:0007669"/>
    <property type="project" value="TreeGrafter"/>
</dbReference>
<dbReference type="Proteomes" id="UP000440578">
    <property type="component" value="Unassembled WGS sequence"/>
</dbReference>
<dbReference type="Pfam" id="PF18995">
    <property type="entry name" value="PRT6_C"/>
    <property type="match status" value="1"/>
</dbReference>
<dbReference type="PANTHER" id="PTHR21497:SF39">
    <property type="entry name" value="E3 UBIQUITIN-PROTEIN LIGASE UBR3"/>
    <property type="match status" value="1"/>
</dbReference>
<proteinExistence type="inferred from homology"/>
<dbReference type="UniPathway" id="UPA00143"/>
<keyword evidence="1" id="KW-0808">Transferase</keyword>
<protein>
    <recommendedName>
        <fullName evidence="1">E3 ubiquitin-protein ligase</fullName>
        <ecNumber evidence="1">2.3.2.27</ecNumber>
    </recommendedName>
</protein>
<accession>A0A6A4WJT6</accession>
<evidence type="ECO:0000313" key="3">
    <source>
        <dbReference type="EMBL" id="KAF0302428.1"/>
    </source>
</evidence>
<evidence type="ECO:0000256" key="1">
    <source>
        <dbReference type="RuleBase" id="RU366018"/>
    </source>
</evidence>
<keyword evidence="1" id="KW-0862">Zinc</keyword>
<dbReference type="GO" id="GO:0016567">
    <property type="term" value="P:protein ubiquitination"/>
    <property type="evidence" value="ECO:0007669"/>
    <property type="project" value="UniProtKB-UniRule"/>
</dbReference>
<name>A0A6A4WJT6_AMPAM</name>
<dbReference type="EC" id="2.3.2.27" evidence="1"/>
<dbReference type="InterPro" id="IPR044046">
    <property type="entry name" value="E3_ligase_UBR-like_C"/>
</dbReference>
<dbReference type="OrthoDB" id="15304at2759"/>
<dbReference type="GO" id="GO:0071596">
    <property type="term" value="P:ubiquitin-dependent protein catabolic process via the N-end rule pathway"/>
    <property type="evidence" value="ECO:0007669"/>
    <property type="project" value="UniProtKB-UniRule"/>
</dbReference>
<dbReference type="AlphaFoldDB" id="A0A6A4WJT6"/>
<dbReference type="GO" id="GO:0005737">
    <property type="term" value="C:cytoplasm"/>
    <property type="evidence" value="ECO:0007669"/>
    <property type="project" value="TreeGrafter"/>
</dbReference>
<dbReference type="PANTHER" id="PTHR21497">
    <property type="entry name" value="UBIQUITIN LIGASE E3 ALPHA-RELATED"/>
    <property type="match status" value="1"/>
</dbReference>
<keyword evidence="1" id="KW-0479">Metal-binding</keyword>
<keyword evidence="4" id="KW-1185">Reference proteome</keyword>
<dbReference type="EMBL" id="VIIS01001062">
    <property type="protein sequence ID" value="KAF0302428.1"/>
    <property type="molecule type" value="Genomic_DNA"/>
</dbReference>
<keyword evidence="1" id="KW-0863">Zinc-finger</keyword>
<comment type="catalytic activity">
    <reaction evidence="1">
        <text>S-ubiquitinyl-[E2 ubiquitin-conjugating enzyme]-L-cysteine + [acceptor protein]-L-lysine = [E2 ubiquitin-conjugating enzyme]-L-cysteine + N(6)-ubiquitinyl-[acceptor protein]-L-lysine.</text>
        <dbReference type="EC" id="2.3.2.27"/>
    </reaction>
</comment>
<comment type="caution">
    <text evidence="3">The sequence shown here is derived from an EMBL/GenBank/DDBJ whole genome shotgun (WGS) entry which is preliminary data.</text>
</comment>
<gene>
    <name evidence="3" type="primary">Ubr3_2</name>
    <name evidence="3" type="ORF">FJT64_025473</name>
</gene>
<reference evidence="3 4" key="1">
    <citation type="submission" date="2019-07" db="EMBL/GenBank/DDBJ databases">
        <title>Draft genome assembly of a fouling barnacle, Amphibalanus amphitrite (Darwin, 1854): The first reference genome for Thecostraca.</title>
        <authorList>
            <person name="Kim W."/>
        </authorList>
    </citation>
    <scope>NUCLEOTIDE SEQUENCE [LARGE SCALE GENOMIC DNA]</scope>
    <source>
        <strain evidence="3">SNU_AA5</strain>
        <tissue evidence="3">Soma without cirri and trophi</tissue>
    </source>
</reference>
<keyword evidence="1" id="KW-0833">Ubl conjugation pathway</keyword>
<feature type="domain" description="E3 ubiquitin-protein ligase UBR-like C-terminal" evidence="2">
    <location>
        <begin position="52"/>
        <end position="162"/>
    </location>
</feature>